<dbReference type="Pfam" id="PF12838">
    <property type="entry name" value="Fer4_7"/>
    <property type="match status" value="1"/>
</dbReference>
<keyword evidence="7" id="KW-0408">Iron</keyword>
<dbReference type="Pfam" id="PF00881">
    <property type="entry name" value="Nitroreductase"/>
    <property type="match status" value="1"/>
</dbReference>
<evidence type="ECO:0000259" key="9">
    <source>
        <dbReference type="PROSITE" id="PS51379"/>
    </source>
</evidence>
<dbReference type="HOGENOM" id="CLU_070764_2_0_7"/>
<evidence type="ECO:0000256" key="6">
    <source>
        <dbReference type="ARBA" id="ARBA00023002"/>
    </source>
</evidence>
<sequence length="278" mass="30427">MPDITIATERCIGCAECARDCPTGIIRMENGIPAVAPRREKRCIGCLHCVTVCPCGALSFRGVTPESCTPLKNRFPQPEALEILMKGRRSVRRFLPEAVDSALIRRTVDAAAHAPSGKNQRGLLFTVVDDPQTMNRLRHDTVEAVREALADGCSHPQTAFFQAALARWDTGTDIIFRNAPHLLWVTAPRTNTTAQADVHVALTYFELMAAACGLGTLWCGFATWAMSEIAPRIARGLGIPEAHTSGYVMLFGKPAVRYHRTAERGCDGFNRVVWPPAT</sequence>
<keyword evidence="3" id="KW-0285">Flavoprotein</keyword>
<dbReference type="GO" id="GO:0016491">
    <property type="term" value="F:oxidoreductase activity"/>
    <property type="evidence" value="ECO:0007669"/>
    <property type="project" value="UniProtKB-KW"/>
</dbReference>
<dbReference type="Gene3D" id="3.30.70.20">
    <property type="match status" value="1"/>
</dbReference>
<feature type="domain" description="4Fe-4S ferredoxin-type" evidence="9">
    <location>
        <begin position="33"/>
        <end position="63"/>
    </location>
</feature>
<dbReference type="SUPFAM" id="SSF54862">
    <property type="entry name" value="4Fe-4S ferredoxins"/>
    <property type="match status" value="1"/>
</dbReference>
<dbReference type="PANTHER" id="PTHR43673">
    <property type="entry name" value="NAD(P)H NITROREDUCTASE YDGI-RELATED"/>
    <property type="match status" value="1"/>
</dbReference>
<dbReference type="EMBL" id="CP000112">
    <property type="protein sequence ID" value="ABB37996.1"/>
    <property type="molecule type" value="Genomic_DNA"/>
</dbReference>
<dbReference type="GO" id="GO:0046872">
    <property type="term" value="F:metal ion binding"/>
    <property type="evidence" value="ECO:0007669"/>
    <property type="project" value="UniProtKB-KW"/>
</dbReference>
<dbReference type="InterPro" id="IPR017896">
    <property type="entry name" value="4Fe4S_Fe-S-bd"/>
</dbReference>
<name>Q313A0_OLEA2</name>
<dbReference type="GO" id="GO:0051536">
    <property type="term" value="F:iron-sulfur cluster binding"/>
    <property type="evidence" value="ECO:0007669"/>
    <property type="project" value="UniProtKB-KW"/>
</dbReference>
<comment type="cofactor">
    <cofactor evidence="1">
        <name>FMN</name>
        <dbReference type="ChEBI" id="CHEBI:58210"/>
    </cofactor>
</comment>
<dbReference type="STRING" id="207559.Dde_1195"/>
<protein>
    <submittedName>
        <fullName evidence="10">Nitroreductase</fullName>
    </submittedName>
</protein>
<keyword evidence="8" id="KW-0411">Iron-sulfur</keyword>
<evidence type="ECO:0000256" key="7">
    <source>
        <dbReference type="ARBA" id="ARBA00023004"/>
    </source>
</evidence>
<feature type="domain" description="4Fe-4S ferredoxin-type" evidence="9">
    <location>
        <begin position="2"/>
        <end position="31"/>
    </location>
</feature>
<gene>
    <name evidence="10" type="ordered locus">Dde_1195</name>
</gene>
<dbReference type="InterPro" id="IPR000415">
    <property type="entry name" value="Nitroreductase-like"/>
</dbReference>
<dbReference type="eggNOG" id="COG0778">
    <property type="taxonomic scope" value="Bacteria"/>
</dbReference>
<dbReference type="PROSITE" id="PS51379">
    <property type="entry name" value="4FE4S_FER_2"/>
    <property type="match status" value="2"/>
</dbReference>
<evidence type="ECO:0000256" key="8">
    <source>
        <dbReference type="ARBA" id="ARBA00023014"/>
    </source>
</evidence>
<keyword evidence="6" id="KW-0560">Oxidoreductase</keyword>
<evidence type="ECO:0000313" key="11">
    <source>
        <dbReference type="Proteomes" id="UP000002710"/>
    </source>
</evidence>
<dbReference type="PROSITE" id="PS00198">
    <property type="entry name" value="4FE4S_FER_1"/>
    <property type="match status" value="2"/>
</dbReference>
<evidence type="ECO:0000313" key="10">
    <source>
        <dbReference type="EMBL" id="ABB37996.1"/>
    </source>
</evidence>
<organism evidence="10 11">
    <name type="scientific">Oleidesulfovibrio alaskensis (strain ATCC BAA-1058 / DSM 17464 / G20)</name>
    <name type="common">Desulfovibrio alaskensis</name>
    <dbReference type="NCBI Taxonomy" id="207559"/>
    <lineage>
        <taxon>Bacteria</taxon>
        <taxon>Pseudomonadati</taxon>
        <taxon>Thermodesulfobacteriota</taxon>
        <taxon>Desulfovibrionia</taxon>
        <taxon>Desulfovibrionales</taxon>
        <taxon>Desulfovibrionaceae</taxon>
        <taxon>Oleidesulfovibrio</taxon>
    </lineage>
</organism>
<keyword evidence="4" id="KW-0288">FMN</keyword>
<evidence type="ECO:0000256" key="2">
    <source>
        <dbReference type="ARBA" id="ARBA00007118"/>
    </source>
</evidence>
<dbReference type="KEGG" id="dde:Dde_1195"/>
<dbReference type="eggNOG" id="COG1145">
    <property type="taxonomic scope" value="Bacteria"/>
</dbReference>
<dbReference type="RefSeq" id="WP_011367214.1">
    <property type="nucleotide sequence ID" value="NC_007519.1"/>
</dbReference>
<evidence type="ECO:0000256" key="4">
    <source>
        <dbReference type="ARBA" id="ARBA00022643"/>
    </source>
</evidence>
<dbReference type="InterPro" id="IPR029479">
    <property type="entry name" value="Nitroreductase"/>
</dbReference>
<dbReference type="SUPFAM" id="SSF55469">
    <property type="entry name" value="FMN-dependent nitroreductase-like"/>
    <property type="match status" value="1"/>
</dbReference>
<dbReference type="Proteomes" id="UP000002710">
    <property type="component" value="Chromosome"/>
</dbReference>
<accession>Q313A0</accession>
<dbReference type="InterPro" id="IPR017900">
    <property type="entry name" value="4Fe4S_Fe_S_CS"/>
</dbReference>
<evidence type="ECO:0000256" key="3">
    <source>
        <dbReference type="ARBA" id="ARBA00022630"/>
    </source>
</evidence>
<comment type="similarity">
    <text evidence="2">Belongs to the nitroreductase family.</text>
</comment>
<keyword evidence="11" id="KW-1185">Reference proteome</keyword>
<dbReference type="PANTHER" id="PTHR43673:SF2">
    <property type="entry name" value="NITROREDUCTASE"/>
    <property type="match status" value="1"/>
</dbReference>
<dbReference type="AlphaFoldDB" id="Q313A0"/>
<keyword evidence="5" id="KW-0479">Metal-binding</keyword>
<proteinExistence type="inferred from homology"/>
<evidence type="ECO:0000256" key="5">
    <source>
        <dbReference type="ARBA" id="ARBA00022723"/>
    </source>
</evidence>
<reference evidence="10 11" key="1">
    <citation type="journal article" date="2011" name="J. Bacteriol.">
        <title>Complete genome sequence and updated annotation of Desulfovibrio alaskensis G20.</title>
        <authorList>
            <person name="Hauser L.J."/>
            <person name="Land M.L."/>
            <person name="Brown S.D."/>
            <person name="Larimer F."/>
            <person name="Keller K.L."/>
            <person name="Rapp-Giles B.J."/>
            <person name="Price M.N."/>
            <person name="Lin M."/>
            <person name="Bruce D.C."/>
            <person name="Detter J.C."/>
            <person name="Tapia R."/>
            <person name="Han C.S."/>
            <person name="Goodwin L.A."/>
            <person name="Cheng J.F."/>
            <person name="Pitluck S."/>
            <person name="Copeland A."/>
            <person name="Lucas S."/>
            <person name="Nolan M."/>
            <person name="Lapidus A.L."/>
            <person name="Palumbo A.V."/>
            <person name="Wall J.D."/>
        </authorList>
    </citation>
    <scope>NUCLEOTIDE SEQUENCE [LARGE SCALE GENOMIC DNA]</scope>
    <source>
        <strain evidence="11">ATCC BAA 1058 / DSM 17464 / G20</strain>
    </source>
</reference>
<dbReference type="CDD" id="cd02143">
    <property type="entry name" value="nitroreductase_FeS-like"/>
    <property type="match status" value="1"/>
</dbReference>
<dbReference type="Gene3D" id="3.40.109.10">
    <property type="entry name" value="NADH Oxidase"/>
    <property type="match status" value="1"/>
</dbReference>
<evidence type="ECO:0000256" key="1">
    <source>
        <dbReference type="ARBA" id="ARBA00001917"/>
    </source>
</evidence>